<feature type="transmembrane region" description="Helical" evidence="6">
    <location>
        <begin position="153"/>
        <end position="173"/>
    </location>
</feature>
<keyword evidence="5 6" id="KW-0472">Membrane</keyword>
<feature type="transmembrane region" description="Helical" evidence="6">
    <location>
        <begin position="313"/>
        <end position="335"/>
    </location>
</feature>
<feature type="transmembrane region" description="Helical" evidence="6">
    <location>
        <begin position="115"/>
        <end position="141"/>
    </location>
</feature>
<evidence type="ECO:0000256" key="4">
    <source>
        <dbReference type="ARBA" id="ARBA00022989"/>
    </source>
</evidence>
<dbReference type="InterPro" id="IPR014738">
    <property type="entry name" value="Citrate_transporter"/>
</dbReference>
<reference evidence="8 9" key="1">
    <citation type="submission" date="2016-04" db="EMBL/GenBank/DDBJ databases">
        <title>Genome sequence of Clostridium magnum DSM 2767.</title>
        <authorList>
            <person name="Poehlein A."/>
            <person name="Uhlig R."/>
            <person name="Fischer R."/>
            <person name="Bahl H."/>
            <person name="Daniel R."/>
        </authorList>
    </citation>
    <scope>NUCLEOTIDE SEQUENCE [LARGE SCALE GENOMIC DNA]</scope>
    <source>
        <strain evidence="8 9">DSM 2767</strain>
    </source>
</reference>
<feature type="transmembrane region" description="Helical" evidence="6">
    <location>
        <begin position="347"/>
        <end position="366"/>
    </location>
</feature>
<sequence length="454" mass="48996">MEVLIGSILILVFILAIYKKWLSPYVALIVVPLFFGIVYCLLTKQSPVAALNWAYDGVFYKVGANGKVSPGTMKSALMVLFACTYFTLMMQVGLFDPLVIAIIKLVKGDPMKIIVASMLTAAMVSLDGDGTSTVLITTAAFMPLYRQFKIKGIYLAVLIALPTSVFNMTPWGGPLARVLSALSLDVTQLFPRLLPGMAVVLLYSLAVAYYFGRKERARLGYDPKTAAKISDEEMEKMYDSVRNNDPELKRPKAFWFNLIATAIIMYMLVEGVANSAVLFLFGIALALVVNYGFNFKEQKDRLAGALEEGTPAAAMIISSGFFMGILNGSGMASAIATSLGNLVPPGMGNLIPILTAVLGIPGLIFLSSDGYYFGILPVLAKVAAGFGVSATTMGVAAMVPLATYYATPLVAWIFILCDRTEVEFGDYQKAILLAGIPAFIIYIIVFILTGQIPL</sequence>
<keyword evidence="2" id="KW-0813">Transport</keyword>
<dbReference type="AlphaFoldDB" id="A0A162TEG3"/>
<dbReference type="Pfam" id="PF03600">
    <property type="entry name" value="CitMHS"/>
    <property type="match status" value="1"/>
</dbReference>
<evidence type="ECO:0000259" key="7">
    <source>
        <dbReference type="Pfam" id="PF03600"/>
    </source>
</evidence>
<proteinExistence type="predicted"/>
<feature type="transmembrane region" description="Helical" evidence="6">
    <location>
        <begin position="430"/>
        <end position="452"/>
    </location>
</feature>
<dbReference type="GO" id="GO:0015137">
    <property type="term" value="F:citrate transmembrane transporter activity"/>
    <property type="evidence" value="ECO:0007669"/>
    <property type="project" value="InterPro"/>
</dbReference>
<evidence type="ECO:0000256" key="5">
    <source>
        <dbReference type="ARBA" id="ARBA00023136"/>
    </source>
</evidence>
<dbReference type="Proteomes" id="UP000076603">
    <property type="component" value="Unassembled WGS sequence"/>
</dbReference>
<comment type="subcellular location">
    <subcellularLocation>
        <location evidence="1">Membrane</location>
        <topology evidence="1">Multi-pass membrane protein</topology>
    </subcellularLocation>
</comment>
<dbReference type="OrthoDB" id="5329450at2"/>
<evidence type="ECO:0000313" key="9">
    <source>
        <dbReference type="Proteomes" id="UP000076603"/>
    </source>
</evidence>
<accession>A0A162TEG3</accession>
<evidence type="ECO:0000256" key="6">
    <source>
        <dbReference type="SAM" id="Phobius"/>
    </source>
</evidence>
<feature type="transmembrane region" description="Helical" evidence="6">
    <location>
        <begin position="77"/>
        <end position="103"/>
    </location>
</feature>
<feature type="transmembrane region" description="Helical" evidence="6">
    <location>
        <begin position="253"/>
        <end position="269"/>
    </location>
</feature>
<keyword evidence="3 6" id="KW-0812">Transmembrane</keyword>
<dbReference type="RefSeq" id="WP_066622100.1">
    <property type="nucleotide sequence ID" value="NZ_FQXL01000036.1"/>
</dbReference>
<evidence type="ECO:0000256" key="2">
    <source>
        <dbReference type="ARBA" id="ARBA00022448"/>
    </source>
</evidence>
<gene>
    <name evidence="8" type="primary">citN_2</name>
    <name evidence="8" type="ORF">CLMAG_23570</name>
</gene>
<feature type="domain" description="Citrate transporter-like" evidence="7">
    <location>
        <begin position="14"/>
        <end position="397"/>
    </location>
</feature>
<feature type="transmembrane region" description="Helical" evidence="6">
    <location>
        <begin position="26"/>
        <end position="42"/>
    </location>
</feature>
<comment type="caution">
    <text evidence="8">The sequence shown here is derived from an EMBL/GenBank/DDBJ whole genome shotgun (WGS) entry which is preliminary data.</text>
</comment>
<dbReference type="GO" id="GO:0016020">
    <property type="term" value="C:membrane"/>
    <property type="evidence" value="ECO:0007669"/>
    <property type="project" value="UniProtKB-SubCell"/>
</dbReference>
<evidence type="ECO:0000256" key="3">
    <source>
        <dbReference type="ARBA" id="ARBA00022692"/>
    </source>
</evidence>
<evidence type="ECO:0000313" key="8">
    <source>
        <dbReference type="EMBL" id="KZL92543.1"/>
    </source>
</evidence>
<protein>
    <submittedName>
        <fullName evidence="8">Citrate transporter</fullName>
    </submittedName>
</protein>
<feature type="transmembrane region" description="Helical" evidence="6">
    <location>
        <begin position="193"/>
        <end position="211"/>
    </location>
</feature>
<dbReference type="NCBIfam" id="TIGR00784">
    <property type="entry name" value="citMHS"/>
    <property type="match status" value="1"/>
</dbReference>
<name>A0A162TEG3_9CLOT</name>
<feature type="transmembrane region" description="Helical" evidence="6">
    <location>
        <begin position="275"/>
        <end position="293"/>
    </location>
</feature>
<organism evidence="8 9">
    <name type="scientific">Clostridium magnum DSM 2767</name>
    <dbReference type="NCBI Taxonomy" id="1121326"/>
    <lineage>
        <taxon>Bacteria</taxon>
        <taxon>Bacillati</taxon>
        <taxon>Bacillota</taxon>
        <taxon>Clostridia</taxon>
        <taxon>Eubacteriales</taxon>
        <taxon>Clostridiaceae</taxon>
        <taxon>Clostridium</taxon>
    </lineage>
</organism>
<feature type="transmembrane region" description="Helical" evidence="6">
    <location>
        <begin position="402"/>
        <end position="418"/>
    </location>
</feature>
<keyword evidence="4 6" id="KW-1133">Transmembrane helix</keyword>
<evidence type="ECO:0000256" key="1">
    <source>
        <dbReference type="ARBA" id="ARBA00004141"/>
    </source>
</evidence>
<dbReference type="EMBL" id="LWAE01000002">
    <property type="protein sequence ID" value="KZL92543.1"/>
    <property type="molecule type" value="Genomic_DNA"/>
</dbReference>
<keyword evidence="9" id="KW-1185">Reference proteome</keyword>
<feature type="transmembrane region" description="Helical" evidence="6">
    <location>
        <begin position="378"/>
        <end position="396"/>
    </location>
</feature>
<dbReference type="InterPro" id="IPR004680">
    <property type="entry name" value="Cit_transptr-like_dom"/>
</dbReference>
<dbReference type="PATRIC" id="fig|1121326.3.peg.2354"/>